<sequence>MRTNFGRHMAIVMTKFNDFYYVNLYNNNQRNSWPGKCSLGWDEFLDLVNTKECLKQLFQQFQKKMLSCLGGVMITLGSGTVNVGCVWIPEKPEGSPCFSLRHQLTESSLTRLNKQNQLSALELKKVNGVDMLFPTHEDISVNVTLVTPSKLNIGPGHSKKLAESQKKMLEQTPTFPSNDTLSIVSYLRSTGENAICPGHQGHCSANLKPWDSIGNEKLYGKLLTDQITKDEQPLVIGQLTTDGDSHTYRGFIKTYNEVVNLTPENLRDLRHLASTQLRTIDEADFSEFMFPGRTKADRVKIHRILSLDLTNRCTVEYNFAVKESVGKLDRLVNNPKLCSRL</sequence>
<proteinExistence type="predicted"/>
<evidence type="ECO:0000256" key="1">
    <source>
        <dbReference type="SAM" id="Phobius"/>
    </source>
</evidence>
<protein>
    <submittedName>
        <fullName evidence="2">Uncharacterized protein</fullName>
    </submittedName>
</protein>
<keyword evidence="1" id="KW-1133">Transmembrane helix</keyword>
<dbReference type="AlphaFoldDB" id="A0A6J8DB55"/>
<evidence type="ECO:0000313" key="3">
    <source>
        <dbReference type="Proteomes" id="UP000507470"/>
    </source>
</evidence>
<gene>
    <name evidence="2" type="ORF">MCOR_39004</name>
</gene>
<evidence type="ECO:0000313" key="2">
    <source>
        <dbReference type="EMBL" id="CAC5405295.1"/>
    </source>
</evidence>
<dbReference type="OrthoDB" id="6122456at2759"/>
<keyword evidence="1" id="KW-0472">Membrane</keyword>
<organism evidence="2 3">
    <name type="scientific">Mytilus coruscus</name>
    <name type="common">Sea mussel</name>
    <dbReference type="NCBI Taxonomy" id="42192"/>
    <lineage>
        <taxon>Eukaryota</taxon>
        <taxon>Metazoa</taxon>
        <taxon>Spiralia</taxon>
        <taxon>Lophotrochozoa</taxon>
        <taxon>Mollusca</taxon>
        <taxon>Bivalvia</taxon>
        <taxon>Autobranchia</taxon>
        <taxon>Pteriomorphia</taxon>
        <taxon>Mytilida</taxon>
        <taxon>Mytiloidea</taxon>
        <taxon>Mytilidae</taxon>
        <taxon>Mytilinae</taxon>
        <taxon>Mytilus</taxon>
    </lineage>
</organism>
<dbReference type="Proteomes" id="UP000507470">
    <property type="component" value="Unassembled WGS sequence"/>
</dbReference>
<name>A0A6J8DB55_MYTCO</name>
<feature type="transmembrane region" description="Helical" evidence="1">
    <location>
        <begin position="65"/>
        <end position="89"/>
    </location>
</feature>
<keyword evidence="1" id="KW-0812">Transmembrane</keyword>
<reference evidence="2 3" key="1">
    <citation type="submission" date="2020-06" db="EMBL/GenBank/DDBJ databases">
        <authorList>
            <person name="Li R."/>
            <person name="Bekaert M."/>
        </authorList>
    </citation>
    <scope>NUCLEOTIDE SEQUENCE [LARGE SCALE GENOMIC DNA]</scope>
    <source>
        <strain evidence="3">wild</strain>
    </source>
</reference>
<accession>A0A6J8DB55</accession>
<keyword evidence="3" id="KW-1185">Reference proteome</keyword>
<dbReference type="EMBL" id="CACVKT020007119">
    <property type="protein sequence ID" value="CAC5405295.1"/>
    <property type="molecule type" value="Genomic_DNA"/>
</dbReference>